<evidence type="ECO:0000313" key="3">
    <source>
        <dbReference type="RefSeq" id="XP_065642469.1"/>
    </source>
</evidence>
<dbReference type="RefSeq" id="XP_065642469.1">
    <property type="nucleotide sequence ID" value="XM_065786397.1"/>
</dbReference>
<dbReference type="Pfam" id="PF14291">
    <property type="entry name" value="DUF4371"/>
    <property type="match status" value="1"/>
</dbReference>
<organism evidence="2 3">
    <name type="scientific">Hydra vulgaris</name>
    <name type="common">Hydra</name>
    <name type="synonym">Hydra attenuata</name>
    <dbReference type="NCBI Taxonomy" id="6087"/>
    <lineage>
        <taxon>Eukaryota</taxon>
        <taxon>Metazoa</taxon>
        <taxon>Cnidaria</taxon>
        <taxon>Hydrozoa</taxon>
        <taxon>Hydroidolina</taxon>
        <taxon>Anthoathecata</taxon>
        <taxon>Aplanulata</taxon>
        <taxon>Hydridae</taxon>
        <taxon>Hydra</taxon>
    </lineage>
</organism>
<keyword evidence="2" id="KW-1185">Reference proteome</keyword>
<gene>
    <name evidence="3" type="primary">LOC136074098</name>
</gene>
<dbReference type="PANTHER" id="PTHR45749">
    <property type="match status" value="1"/>
</dbReference>
<sequence>MNGIIQNIDILINKKYEKEVALNWDILHSIVDSIIFLGHLDIVFRGYRDNSQHHPTVGKYSLVNGVGNFVELLNYRIRGGDKVLEHYLNSCAKNASHISSSSQNELINCCGKYIRNILFSDIKENQFFSIIADEAFDCSNQKQMSLFLRFIDSSFRTIYNVREEFMGQGYDGAGSVAGHFKSLAKRIKDHNDKAVFSLQNLLEAAITKHCPSAAKKKLIDVCHTRWVERITGLDDFESLFVPIVFCLKGMSMNLEKKCNKETSSQASCFLKLITTFDFIASLVVTQTVLD</sequence>
<evidence type="ECO:0000259" key="1">
    <source>
        <dbReference type="Pfam" id="PF14291"/>
    </source>
</evidence>
<feature type="domain" description="DUF4371" evidence="1">
    <location>
        <begin position="34"/>
        <end position="153"/>
    </location>
</feature>
<name>A0ABM4B105_HYDVU</name>
<dbReference type="InterPro" id="IPR025398">
    <property type="entry name" value="DUF4371"/>
</dbReference>
<reference evidence="2" key="1">
    <citation type="submission" date="2025-05" db="UniProtKB">
        <authorList>
            <consortium name="RefSeq"/>
        </authorList>
    </citation>
    <scope>NUCLEOTIDE SEQUENCE [LARGE SCALE GENOMIC DNA]</scope>
</reference>
<reference evidence="3" key="2">
    <citation type="submission" date="2025-08" db="UniProtKB">
        <authorList>
            <consortium name="RefSeq"/>
        </authorList>
    </citation>
    <scope>IDENTIFICATION</scope>
</reference>
<dbReference type="Proteomes" id="UP001652625">
    <property type="component" value="Chromosome 01"/>
</dbReference>
<protein>
    <submittedName>
        <fullName evidence="3">52 kDa repressor of the inhibitor of the protein kinase-like</fullName>
    </submittedName>
</protein>
<proteinExistence type="predicted"/>
<accession>A0ABM4B105</accession>
<evidence type="ECO:0000313" key="2">
    <source>
        <dbReference type="Proteomes" id="UP001652625"/>
    </source>
</evidence>
<dbReference type="GeneID" id="136074098"/>
<dbReference type="PANTHER" id="PTHR45749:SF21">
    <property type="entry name" value="DUF4371 DOMAIN-CONTAINING PROTEIN"/>
    <property type="match status" value="1"/>
</dbReference>